<dbReference type="AlphaFoldDB" id="A0A1G6VRU1"/>
<evidence type="ECO:0000256" key="7">
    <source>
        <dbReference type="ARBA" id="ARBA00023136"/>
    </source>
</evidence>
<feature type="transmembrane region" description="Helical" evidence="9">
    <location>
        <begin position="263"/>
        <end position="285"/>
    </location>
</feature>
<sequence>MSSQEKPASPLVRLFPLLGHKNIPWRREILAGLTTFLTMSYIIAVNPQILGETGMDAGALVTATCLAAAIGCFLMGFIADLPFALASGMGLNAFFAYSVVIKQNIPWEIALTAVFIEGIIFIFLTLFKVREAVVNSIPQNMKLAVTGGIGLFIAMIGFSSSGLIVPNEATMVSMGAFHIPTIITCLGVFLIAVLDKLNIRGSILIGIAMCSIIAWIYALSNPQAAADLGIYLPNGVLKFESISPIAGKIAWEHLLDLETFKTLFIIIVTFLFVDFFDTVGTLVGVSTKAGMLDEQGRVPRVGRALMSDALATTAGAALGVSTVTTFVESSTGVLAGGRTGITAITTGCLFLAAMFFSPIFIAIPACATAPALIYVGYLMLTSVKGIDLFNITEGMPAFITIAAMPLTYSIGDGLTLGVLSYVFINLIYNIFAGKDKREPVSWVMIILAALFVLKFILM</sequence>
<feature type="transmembrane region" description="Helical" evidence="9">
    <location>
        <begin position="107"/>
        <end position="129"/>
    </location>
</feature>
<dbReference type="Pfam" id="PF00860">
    <property type="entry name" value="Xan_ur_permease"/>
    <property type="match status" value="1"/>
</dbReference>
<comment type="subcellular location">
    <subcellularLocation>
        <location evidence="1 8">Cell membrane</location>
        <topology evidence="1 8">Multi-pass membrane protein</topology>
    </subcellularLocation>
</comment>
<evidence type="ECO:0000256" key="9">
    <source>
        <dbReference type="SAM" id="Phobius"/>
    </source>
</evidence>
<reference evidence="10 11" key="1">
    <citation type="submission" date="2016-10" db="EMBL/GenBank/DDBJ databases">
        <authorList>
            <person name="de Groot N.N."/>
        </authorList>
    </citation>
    <scope>NUCLEOTIDE SEQUENCE [LARGE SCALE GENOMIC DNA]</scope>
    <source>
        <strain evidence="10 11">DSM 20475</strain>
    </source>
</reference>
<feature type="transmembrane region" description="Helical" evidence="9">
    <location>
        <begin position="397"/>
        <end position="428"/>
    </location>
</feature>
<dbReference type="InterPro" id="IPR045018">
    <property type="entry name" value="Azg-like"/>
</dbReference>
<keyword evidence="11" id="KW-1185">Reference proteome</keyword>
<feature type="transmembrane region" description="Helical" evidence="9">
    <location>
        <begin position="305"/>
        <end position="327"/>
    </location>
</feature>
<keyword evidence="5 8" id="KW-0812">Transmembrane</keyword>
<evidence type="ECO:0000313" key="10">
    <source>
        <dbReference type="EMBL" id="SDD55565.1"/>
    </source>
</evidence>
<evidence type="ECO:0000256" key="5">
    <source>
        <dbReference type="ARBA" id="ARBA00022692"/>
    </source>
</evidence>
<keyword evidence="7 8" id="KW-0472">Membrane</keyword>
<dbReference type="EMBL" id="FNAF01000004">
    <property type="protein sequence ID" value="SDD55565.1"/>
    <property type="molecule type" value="Genomic_DNA"/>
</dbReference>
<dbReference type="STRING" id="2741.SAMN04489866_104104"/>
<dbReference type="InterPro" id="IPR006043">
    <property type="entry name" value="NCS2"/>
</dbReference>
<accession>A0A1G6VRU1</accession>
<evidence type="ECO:0000313" key="11">
    <source>
        <dbReference type="Proteomes" id="UP000198995"/>
    </source>
</evidence>
<evidence type="ECO:0000256" key="6">
    <source>
        <dbReference type="ARBA" id="ARBA00022989"/>
    </source>
</evidence>
<dbReference type="InterPro" id="IPR026033">
    <property type="entry name" value="Azg-like_bact_archaea"/>
</dbReference>
<feature type="transmembrane region" description="Helical" evidence="9">
    <location>
        <begin position="201"/>
        <end position="218"/>
    </location>
</feature>
<feature type="transmembrane region" description="Helical" evidence="9">
    <location>
        <begin position="359"/>
        <end position="377"/>
    </location>
</feature>
<keyword evidence="6 8" id="KW-1133">Transmembrane helix</keyword>
<keyword evidence="4 8" id="KW-1003">Cell membrane</keyword>
<dbReference type="PIRSF" id="PIRSF005353">
    <property type="entry name" value="PbuG"/>
    <property type="match status" value="1"/>
</dbReference>
<feature type="transmembrane region" description="Helical" evidence="9">
    <location>
        <begin position="440"/>
        <end position="457"/>
    </location>
</feature>
<feature type="transmembrane region" description="Helical" evidence="9">
    <location>
        <begin position="141"/>
        <end position="165"/>
    </location>
</feature>
<dbReference type="PANTHER" id="PTHR43337:SF1">
    <property type="entry name" value="XANTHINE_URACIL PERMEASE C887.17-RELATED"/>
    <property type="match status" value="1"/>
</dbReference>
<protein>
    <submittedName>
        <fullName evidence="10">Putative MFS transporter, AGZA family, xanthine/uracil permease</fullName>
    </submittedName>
</protein>
<name>A0A1G6VRU1_PEPNI</name>
<evidence type="ECO:0000256" key="4">
    <source>
        <dbReference type="ARBA" id="ARBA00022475"/>
    </source>
</evidence>
<feature type="transmembrane region" description="Helical" evidence="9">
    <location>
        <begin position="171"/>
        <end position="194"/>
    </location>
</feature>
<feature type="transmembrane region" description="Helical" evidence="9">
    <location>
        <begin position="57"/>
        <end position="76"/>
    </location>
</feature>
<dbReference type="GO" id="GO:0005345">
    <property type="term" value="F:purine nucleobase transmembrane transporter activity"/>
    <property type="evidence" value="ECO:0007669"/>
    <property type="project" value="TreeGrafter"/>
</dbReference>
<proteinExistence type="inferred from homology"/>
<dbReference type="Proteomes" id="UP000198995">
    <property type="component" value="Unassembled WGS sequence"/>
</dbReference>
<keyword evidence="3 8" id="KW-0813">Transport</keyword>
<dbReference type="GO" id="GO:0005886">
    <property type="term" value="C:plasma membrane"/>
    <property type="evidence" value="ECO:0007669"/>
    <property type="project" value="UniProtKB-SubCell"/>
</dbReference>
<evidence type="ECO:0000256" key="8">
    <source>
        <dbReference type="PIRNR" id="PIRNR005353"/>
    </source>
</evidence>
<evidence type="ECO:0000256" key="1">
    <source>
        <dbReference type="ARBA" id="ARBA00004651"/>
    </source>
</evidence>
<organism evidence="10 11">
    <name type="scientific">Peptococcus niger</name>
    <dbReference type="NCBI Taxonomy" id="2741"/>
    <lineage>
        <taxon>Bacteria</taxon>
        <taxon>Bacillati</taxon>
        <taxon>Bacillota</taxon>
        <taxon>Clostridia</taxon>
        <taxon>Eubacteriales</taxon>
        <taxon>Peptococcaceae</taxon>
        <taxon>Peptococcus</taxon>
    </lineage>
</organism>
<dbReference type="RefSeq" id="WP_091791565.1">
    <property type="nucleotide sequence ID" value="NZ_FNAF01000004.1"/>
</dbReference>
<comment type="similarity">
    <text evidence="2 8">Belongs to the nucleobase:cation symporter-2 (NCS2) (TC 2.A.40) family. Azg-like subfamily.</text>
</comment>
<dbReference type="OrthoDB" id="9808458at2"/>
<evidence type="ECO:0000256" key="2">
    <source>
        <dbReference type="ARBA" id="ARBA00005697"/>
    </source>
</evidence>
<evidence type="ECO:0000256" key="3">
    <source>
        <dbReference type="ARBA" id="ARBA00022448"/>
    </source>
</evidence>
<dbReference type="PANTHER" id="PTHR43337">
    <property type="entry name" value="XANTHINE/URACIL PERMEASE C887.17-RELATED"/>
    <property type="match status" value="1"/>
</dbReference>
<feature type="transmembrane region" description="Helical" evidence="9">
    <location>
        <begin position="29"/>
        <end position="51"/>
    </location>
</feature>
<gene>
    <name evidence="10" type="ORF">SAMN04489866_104104</name>
</gene>